<keyword evidence="1" id="KW-0808">Transferase</keyword>
<dbReference type="GeneID" id="39875114"/>
<reference evidence="1 2" key="1">
    <citation type="journal article" date="2017" name="BMC Genomics">
        <title>Whole-genome assembly of Babesia ovata and comparative genomics between closely related pathogens.</title>
        <authorList>
            <person name="Yamagishi J."/>
            <person name="Asada M."/>
            <person name="Hakimi H."/>
            <person name="Tanaka T.Q."/>
            <person name="Sugimoto C."/>
            <person name="Kawazu S."/>
        </authorList>
    </citation>
    <scope>NUCLEOTIDE SEQUENCE [LARGE SCALE GENOMIC DNA]</scope>
    <source>
        <strain evidence="1 2">Miyake</strain>
    </source>
</reference>
<organism evidence="1 2">
    <name type="scientific">Babesia ovata</name>
    <dbReference type="NCBI Taxonomy" id="189622"/>
    <lineage>
        <taxon>Eukaryota</taxon>
        <taxon>Sar</taxon>
        <taxon>Alveolata</taxon>
        <taxon>Apicomplexa</taxon>
        <taxon>Aconoidasida</taxon>
        <taxon>Piroplasmida</taxon>
        <taxon>Babesiidae</taxon>
        <taxon>Babesia</taxon>
    </lineage>
</organism>
<keyword evidence="2" id="KW-1185">Reference proteome</keyword>
<sequence length="126" mass="14105">MCTVRLFPRGSLEVAYVVEGDGESLFAEPDLRVRLGHSLDIDNCADGHIKFFVVPCDLADHLTLGGALRHHRLQICSRDHHRQSAYVQYRYLSVHFGDNALLTEVRVVTLNNAHLQPGDHPGTTCM</sequence>
<dbReference type="RefSeq" id="XP_028867587.1">
    <property type="nucleotide sequence ID" value="XM_029011754.1"/>
</dbReference>
<dbReference type="GO" id="GO:0016740">
    <property type="term" value="F:transferase activity"/>
    <property type="evidence" value="ECO:0007669"/>
    <property type="project" value="UniProtKB-KW"/>
</dbReference>
<gene>
    <name evidence="1" type="ORF">BOVATA_028370</name>
</gene>
<name>A0A2H6KEE2_9APIC</name>
<comment type="caution">
    <text evidence="1">The sequence shown here is derived from an EMBL/GenBank/DDBJ whole genome shotgun (WGS) entry which is preliminary data.</text>
</comment>
<protein>
    <submittedName>
        <fullName evidence="1">Carnitine O-acetyltransferase, putative</fullName>
    </submittedName>
</protein>
<dbReference type="EMBL" id="BDSA01000003">
    <property type="protein sequence ID" value="GBE61344.1"/>
    <property type="molecule type" value="Genomic_DNA"/>
</dbReference>
<accession>A0A2H6KEE2</accession>
<dbReference type="VEuPathDB" id="PiroplasmaDB:BOVATA_028370"/>
<dbReference type="Proteomes" id="UP000236319">
    <property type="component" value="Unassembled WGS sequence"/>
</dbReference>
<dbReference type="AlphaFoldDB" id="A0A2H6KEE2"/>
<proteinExistence type="predicted"/>
<evidence type="ECO:0000313" key="2">
    <source>
        <dbReference type="Proteomes" id="UP000236319"/>
    </source>
</evidence>
<evidence type="ECO:0000313" key="1">
    <source>
        <dbReference type="EMBL" id="GBE61344.1"/>
    </source>
</evidence>